<dbReference type="PROSITE" id="PS00063">
    <property type="entry name" value="ALDOKETO_REDUCTASE_3"/>
    <property type="match status" value="1"/>
</dbReference>
<organism evidence="5 6">
    <name type="scientific">Streptococcus ruminantium</name>
    <dbReference type="NCBI Taxonomy" id="1917441"/>
    <lineage>
        <taxon>Bacteria</taxon>
        <taxon>Bacillati</taxon>
        <taxon>Bacillota</taxon>
        <taxon>Bacilli</taxon>
        <taxon>Lactobacillales</taxon>
        <taxon>Streptococcaceae</taxon>
        <taxon>Streptococcus</taxon>
    </lineage>
</organism>
<protein>
    <submittedName>
        <fullName evidence="5">Aldo/keto reductase</fullName>
    </submittedName>
</protein>
<accession>A0ABU1B6D1</accession>
<comment type="caution">
    <text evidence="5">The sequence shown here is derived from an EMBL/GenBank/DDBJ whole genome shotgun (WGS) entry which is preliminary data.</text>
</comment>
<evidence type="ECO:0000313" key="5">
    <source>
        <dbReference type="EMBL" id="MDQ8833581.1"/>
    </source>
</evidence>
<dbReference type="EMBL" id="JAVIBX010000028">
    <property type="protein sequence ID" value="MDQ8833581.1"/>
    <property type="molecule type" value="Genomic_DNA"/>
</dbReference>
<evidence type="ECO:0000256" key="3">
    <source>
        <dbReference type="ARBA" id="ARBA00023002"/>
    </source>
</evidence>
<sequence length="283" mass="31225">MKTISLNDGHSIPAVGFGVFQVPNDGPTYQAVAEALKAGYRHIDTAAAYMNESDVGKAVRDSGIAREEIFVTSKLWLQDYGYEAAKKAIQTSLDCLGLDYIDLYLLHQPYGDVLGAWQALEEAKENGLIKSIGVSNMTPKYYTEFVSQFKTKPAVNQVEANPFFQQKELRQVMAKDGVVLEAYFPLGHGNPTLLTNPTILALAEKYGKNAGQIILRFENQESFVVLPKSTNPERIAGNIDIFDFKLTENEMAVLRTLDTGKGSHDPETPGLGECLLTAYKIHD</sequence>
<dbReference type="PRINTS" id="PR00069">
    <property type="entry name" value="ALDKETRDTASE"/>
</dbReference>
<evidence type="ECO:0000256" key="1">
    <source>
        <dbReference type="ARBA" id="ARBA00007905"/>
    </source>
</evidence>
<dbReference type="RefSeq" id="WP_308937581.1">
    <property type="nucleotide sequence ID" value="NZ_JAVIBP010000001.1"/>
</dbReference>
<dbReference type="Proteomes" id="UP001228446">
    <property type="component" value="Unassembled WGS sequence"/>
</dbReference>
<keyword evidence="2" id="KW-0521">NADP</keyword>
<dbReference type="Gene3D" id="3.20.20.100">
    <property type="entry name" value="NADP-dependent oxidoreductase domain"/>
    <property type="match status" value="1"/>
</dbReference>
<gene>
    <name evidence="5" type="ORF">RFF62_07315</name>
</gene>
<dbReference type="InterPro" id="IPR020471">
    <property type="entry name" value="AKR"/>
</dbReference>
<evidence type="ECO:0000259" key="4">
    <source>
        <dbReference type="Pfam" id="PF00248"/>
    </source>
</evidence>
<feature type="domain" description="NADP-dependent oxidoreductase" evidence="4">
    <location>
        <begin position="26"/>
        <end position="256"/>
    </location>
</feature>
<dbReference type="Pfam" id="PF00248">
    <property type="entry name" value="Aldo_ket_red"/>
    <property type="match status" value="1"/>
</dbReference>
<dbReference type="CDD" id="cd19133">
    <property type="entry name" value="AKR_AKR5F1"/>
    <property type="match status" value="1"/>
</dbReference>
<dbReference type="InterPro" id="IPR036812">
    <property type="entry name" value="NAD(P)_OxRdtase_dom_sf"/>
</dbReference>
<dbReference type="InterPro" id="IPR018170">
    <property type="entry name" value="Aldo/ket_reductase_CS"/>
</dbReference>
<dbReference type="InterPro" id="IPR023210">
    <property type="entry name" value="NADP_OxRdtase_dom"/>
</dbReference>
<evidence type="ECO:0000256" key="2">
    <source>
        <dbReference type="ARBA" id="ARBA00022857"/>
    </source>
</evidence>
<dbReference type="PANTHER" id="PTHR43827">
    <property type="entry name" value="2,5-DIKETO-D-GLUCONIC ACID REDUCTASE"/>
    <property type="match status" value="1"/>
</dbReference>
<reference evidence="5 6" key="1">
    <citation type="submission" date="2023-08" db="EMBL/GenBank/DDBJ databases">
        <title>Streptococcus ruminantium-associated sheep mastitis outbreak detected in Italy is distinct from bovine isolates.</title>
        <authorList>
            <person name="Rosa M.N."/>
            <person name="Vezina B."/>
            <person name="Tola S."/>
        </authorList>
    </citation>
    <scope>NUCLEOTIDE SEQUENCE [LARGE SCALE GENOMIC DNA]</scope>
    <source>
        <strain evidence="5 6">OM6730</strain>
    </source>
</reference>
<proteinExistence type="inferred from homology"/>
<evidence type="ECO:0000313" key="6">
    <source>
        <dbReference type="Proteomes" id="UP001228446"/>
    </source>
</evidence>
<dbReference type="PANTHER" id="PTHR43827:SF3">
    <property type="entry name" value="NADP-DEPENDENT OXIDOREDUCTASE DOMAIN-CONTAINING PROTEIN"/>
    <property type="match status" value="1"/>
</dbReference>
<comment type="similarity">
    <text evidence="1">Belongs to the aldo/keto reductase family.</text>
</comment>
<keyword evidence="3" id="KW-0560">Oxidoreductase</keyword>
<keyword evidence="6" id="KW-1185">Reference proteome</keyword>
<dbReference type="SUPFAM" id="SSF51430">
    <property type="entry name" value="NAD(P)-linked oxidoreductase"/>
    <property type="match status" value="1"/>
</dbReference>
<dbReference type="PROSITE" id="PS00798">
    <property type="entry name" value="ALDOKETO_REDUCTASE_1"/>
    <property type="match status" value="1"/>
</dbReference>
<name>A0ABU1B6D1_9STRE</name>
<dbReference type="PIRSF" id="PIRSF000097">
    <property type="entry name" value="AKR"/>
    <property type="match status" value="1"/>
</dbReference>